<dbReference type="Gene3D" id="2.130.10.30">
    <property type="entry name" value="Regulator of chromosome condensation 1/beta-lactamase-inhibitor protein II"/>
    <property type="match status" value="1"/>
</dbReference>
<dbReference type="PROSITE" id="PS50297">
    <property type="entry name" value="ANK_REP_REGION"/>
    <property type="match status" value="2"/>
</dbReference>
<dbReference type="Pfam" id="PF25390">
    <property type="entry name" value="WD40_RLD"/>
    <property type="match status" value="1"/>
</dbReference>
<dbReference type="InterPro" id="IPR058923">
    <property type="entry name" value="RCC1-like_dom"/>
</dbReference>
<feature type="compositionally biased region" description="Polar residues" evidence="2">
    <location>
        <begin position="582"/>
        <end position="595"/>
    </location>
</feature>
<name>A0A1D6HSY2_MAIZE</name>
<dbReference type="AlphaFoldDB" id="A0A1D6HSY2"/>
<dbReference type="Gene3D" id="1.25.40.20">
    <property type="entry name" value="Ankyrin repeat-containing domain"/>
    <property type="match status" value="1"/>
</dbReference>
<feature type="compositionally biased region" description="Low complexity" evidence="2">
    <location>
        <begin position="546"/>
        <end position="581"/>
    </location>
</feature>
<feature type="domain" description="RCC1-like" evidence="3">
    <location>
        <begin position="153"/>
        <end position="373"/>
    </location>
</feature>
<evidence type="ECO:0000256" key="2">
    <source>
        <dbReference type="SAM" id="MobiDB-lite"/>
    </source>
</evidence>
<dbReference type="SUPFAM" id="SSF48403">
    <property type="entry name" value="Ankyrin repeat"/>
    <property type="match status" value="1"/>
</dbReference>
<protein>
    <submittedName>
        <fullName evidence="4">Ankyrin repeat family protein / regulator of chromosome condensation (RCC1) family protein</fullName>
    </submittedName>
</protein>
<proteinExistence type="predicted"/>
<accession>A0A1D6HSY2</accession>
<dbReference type="PANTHER" id="PTHR22872">
    <property type="entry name" value="BTK-BINDING PROTEIN-RELATED"/>
    <property type="match status" value="1"/>
</dbReference>
<organism evidence="4">
    <name type="scientific">Zea mays</name>
    <name type="common">Maize</name>
    <dbReference type="NCBI Taxonomy" id="4577"/>
    <lineage>
        <taxon>Eukaryota</taxon>
        <taxon>Viridiplantae</taxon>
        <taxon>Streptophyta</taxon>
        <taxon>Embryophyta</taxon>
        <taxon>Tracheophyta</taxon>
        <taxon>Spermatophyta</taxon>
        <taxon>Magnoliopsida</taxon>
        <taxon>Liliopsida</taxon>
        <taxon>Poales</taxon>
        <taxon>Poaceae</taxon>
        <taxon>PACMAD clade</taxon>
        <taxon>Panicoideae</taxon>
        <taxon>Andropogonodae</taxon>
        <taxon>Andropogoneae</taxon>
        <taxon>Tripsacinae</taxon>
        <taxon>Zea</taxon>
    </lineage>
</organism>
<dbReference type="InterPro" id="IPR009091">
    <property type="entry name" value="RCC1/BLIP-II"/>
</dbReference>
<dbReference type="InterPro" id="IPR000408">
    <property type="entry name" value="Reg_chr_condens"/>
</dbReference>
<dbReference type="Pfam" id="PF12796">
    <property type="entry name" value="Ank_2"/>
    <property type="match status" value="1"/>
</dbReference>
<evidence type="ECO:0000256" key="1">
    <source>
        <dbReference type="ARBA" id="ARBA00022737"/>
    </source>
</evidence>
<sequence length="676" mass="71793">METSISPPGTSKQSAVRKPSPGSSLKDLCLVSKQGSIAEVESALALLKKSGGNIDGRNAFGLSALHLATWRNHLPIVRRLLDAGADPDARDGESGWSSLHRALHFGHLCIAGVLLQFGASLALEDTKGRTPVDLISCPVSQANGDFPDAVATEVFSWGSGTNYQLGTGNAHIQKLPCKVEALHGSYIKTVAASKFHSVAVSSNGELYTWGFGRGGRLGHPDIHSGQTTAVITPRQVTVGLGRKRVNAVAAAKHHTVIATELGELFTWGSNREGQLGYPSVDTQPTPRRVGSLKQRIISVAAANKHSAAVADTGEVFTWGCNKEGQLGYGTSNSASNCIPRMVEYLKGKVLRGVSAAKYHTIVLGADGEVFTWGHRLVTPRRVVVARCLKKGGNTNLKFHRMERLQVLQVNVSAEKEAYAADPIKPMEAAAFSNTKDTASPPEKKPSQPTPSKKKNRKGGLSLFLSGALDDTPKPSLPAPAVPATPKPEGPAWGGVKITKGPASLRDIQTEQSRTNEPASAKAKDRHENSPDSAGRATRLSSFIPDARSSPVAVVAPARAAAAPSSEGDRSTPPWSSSATSPNVSQPSLRDIQQMQQRHHGGVSHSPKTQTSGFCIPPHGGAPEAAGGGGVKDNVPNRWFRPETDAPSSIRSIQIEEQAMKDFRRFYSSVRIVKPQV</sequence>
<dbReference type="InterPro" id="IPR036770">
    <property type="entry name" value="Ankyrin_rpt-contain_sf"/>
</dbReference>
<dbReference type="PANTHER" id="PTHR22872:SF2">
    <property type="entry name" value="INHIBITOR OF BRUTON TYROSINE KINASE"/>
    <property type="match status" value="1"/>
</dbReference>
<dbReference type="SUPFAM" id="SSF50985">
    <property type="entry name" value="RCC1/BLIP-II"/>
    <property type="match status" value="1"/>
</dbReference>
<evidence type="ECO:0000313" key="4">
    <source>
        <dbReference type="EMBL" id="ONM51505.1"/>
    </source>
</evidence>
<dbReference type="EMBL" id="CM007650">
    <property type="protein sequence ID" value="ONM51505.1"/>
    <property type="molecule type" value="Genomic_DNA"/>
</dbReference>
<feature type="region of interest" description="Disordered" evidence="2">
    <location>
        <begin position="432"/>
        <end position="646"/>
    </location>
</feature>
<feature type="region of interest" description="Disordered" evidence="2">
    <location>
        <begin position="1"/>
        <end position="23"/>
    </location>
</feature>
<dbReference type="InterPro" id="IPR002110">
    <property type="entry name" value="Ankyrin_rpt"/>
</dbReference>
<dbReference type="ExpressionAtlas" id="A0A1D6HSY2">
    <property type="expression patterns" value="baseline and differential"/>
</dbReference>
<dbReference type="PROSITE" id="PS50088">
    <property type="entry name" value="ANK_REPEAT"/>
    <property type="match status" value="2"/>
</dbReference>
<dbReference type="SMART" id="SM00248">
    <property type="entry name" value="ANK"/>
    <property type="match status" value="2"/>
</dbReference>
<evidence type="ECO:0000259" key="3">
    <source>
        <dbReference type="Pfam" id="PF25390"/>
    </source>
</evidence>
<dbReference type="PRINTS" id="PR00633">
    <property type="entry name" value="RCCNDNSATION"/>
</dbReference>
<feature type="compositionally biased region" description="Pro residues" evidence="2">
    <location>
        <begin position="474"/>
        <end position="488"/>
    </location>
</feature>
<keyword evidence="1" id="KW-0677">Repeat</keyword>
<dbReference type="PROSITE" id="PS50012">
    <property type="entry name" value="RCC1_3"/>
    <property type="match status" value="4"/>
</dbReference>
<dbReference type="InterPro" id="IPR051625">
    <property type="entry name" value="Signaling_Regulatory_Domain"/>
</dbReference>
<reference evidence="4" key="1">
    <citation type="submission" date="2015-12" db="EMBL/GenBank/DDBJ databases">
        <title>Update maize B73 reference genome by single molecule sequencing technologies.</title>
        <authorList>
            <consortium name="Maize Genome Sequencing Project"/>
            <person name="Ware D."/>
        </authorList>
    </citation>
    <scope>NUCLEOTIDE SEQUENCE [LARGE SCALE GENOMIC DNA]</scope>
    <source>
        <tissue evidence="4">Seedling</tissue>
    </source>
</reference>
<feature type="compositionally biased region" description="Polar residues" evidence="2">
    <location>
        <begin position="1"/>
        <end position="14"/>
    </location>
</feature>
<gene>
    <name evidence="4" type="ORF">ZEAMMB73_Zm00001d018872</name>
</gene>